<evidence type="ECO:0000313" key="1">
    <source>
        <dbReference type="EMBL" id="KKK61252.1"/>
    </source>
</evidence>
<feature type="non-terminal residue" evidence="1">
    <location>
        <position position="147"/>
    </location>
</feature>
<proteinExistence type="predicted"/>
<dbReference type="EMBL" id="LAZR01062568">
    <property type="protein sequence ID" value="KKK61252.1"/>
    <property type="molecule type" value="Genomic_DNA"/>
</dbReference>
<comment type="caution">
    <text evidence="1">The sequence shown here is derived from an EMBL/GenBank/DDBJ whole genome shotgun (WGS) entry which is preliminary data.</text>
</comment>
<name>A0A0F8WWJ8_9ZZZZ</name>
<protein>
    <submittedName>
        <fullName evidence="1">Uncharacterized protein</fullName>
    </submittedName>
</protein>
<organism evidence="1">
    <name type="scientific">marine sediment metagenome</name>
    <dbReference type="NCBI Taxonomy" id="412755"/>
    <lineage>
        <taxon>unclassified sequences</taxon>
        <taxon>metagenomes</taxon>
        <taxon>ecological metagenomes</taxon>
    </lineage>
</organism>
<sequence>MAYTFAELIDQVQSALGDDTTTYTDAKVTVQLEDALREVSDYDPRLVKYTYELESRTGSATSTLSTWLVDTAAQFVVATDVDKVIYNTTDRTWAKVISNGANSTTQLNLSKDIMASGESYEIFNEKCWGKKQIYIGDITDYVGPDHG</sequence>
<reference evidence="1" key="1">
    <citation type="journal article" date="2015" name="Nature">
        <title>Complex archaea that bridge the gap between prokaryotes and eukaryotes.</title>
        <authorList>
            <person name="Spang A."/>
            <person name="Saw J.H."/>
            <person name="Jorgensen S.L."/>
            <person name="Zaremba-Niedzwiedzka K."/>
            <person name="Martijn J."/>
            <person name="Lind A.E."/>
            <person name="van Eijk R."/>
            <person name="Schleper C."/>
            <person name="Guy L."/>
            <person name="Ettema T.J."/>
        </authorList>
    </citation>
    <scope>NUCLEOTIDE SEQUENCE</scope>
</reference>
<accession>A0A0F8WWJ8</accession>
<gene>
    <name evidence="1" type="ORF">LCGC14_3016180</name>
</gene>
<dbReference type="AlphaFoldDB" id="A0A0F8WWJ8"/>